<sequence>MRLFCRTFVQPGCRPVPVSCQFPIMSDQNPCLTCGACCAHFRVSFYWGECRSAGGLVPDDLVLPVGPHRAAMCGTESKPVRCIGLLGEVGGAVRCTLYEQRSSTCREFEAAWSNGLANPHCDKARAAYGLPPLTPPLQPDLAPERVA</sequence>
<dbReference type="Proteomes" id="UP000295169">
    <property type="component" value="Unassembled WGS sequence"/>
</dbReference>
<organism evidence="1 2">
    <name type="scientific">Azotobacter chroococcum</name>
    <dbReference type="NCBI Taxonomy" id="353"/>
    <lineage>
        <taxon>Bacteria</taxon>
        <taxon>Pseudomonadati</taxon>
        <taxon>Pseudomonadota</taxon>
        <taxon>Gammaproteobacteria</taxon>
        <taxon>Pseudomonadales</taxon>
        <taxon>Pseudomonadaceae</taxon>
        <taxon>Azotobacter</taxon>
    </lineage>
</organism>
<name>A0A4R1PIM3_9GAMM</name>
<evidence type="ECO:0000313" key="2">
    <source>
        <dbReference type="Proteomes" id="UP000295169"/>
    </source>
</evidence>
<accession>A0A4R1PIM3</accession>
<evidence type="ECO:0008006" key="3">
    <source>
        <dbReference type="Google" id="ProtNLM"/>
    </source>
</evidence>
<dbReference type="Pfam" id="PF03692">
    <property type="entry name" value="CxxCxxCC"/>
    <property type="match status" value="1"/>
</dbReference>
<dbReference type="AlphaFoldDB" id="A0A4R1PIM3"/>
<reference evidence="1 2" key="1">
    <citation type="submission" date="2019-03" db="EMBL/GenBank/DDBJ databases">
        <title>Genomic Encyclopedia of Type Strains, Phase IV (KMG-IV): sequencing the most valuable type-strain genomes for metagenomic binning, comparative biology and taxonomic classification.</title>
        <authorList>
            <person name="Goeker M."/>
        </authorList>
    </citation>
    <scope>NUCLEOTIDE SEQUENCE [LARGE SCALE GENOMIC DNA]</scope>
    <source>
        <strain evidence="1 2">DSM 2286</strain>
    </source>
</reference>
<evidence type="ECO:0000313" key="1">
    <source>
        <dbReference type="EMBL" id="TCL29399.1"/>
    </source>
</evidence>
<protein>
    <recommendedName>
        <fullName evidence="3">YkgJ family cysteine cluster protein</fullName>
    </recommendedName>
</protein>
<dbReference type="InterPro" id="IPR005358">
    <property type="entry name" value="Puta_zinc/iron-chelating_dom"/>
</dbReference>
<proteinExistence type="predicted"/>
<gene>
    <name evidence="1" type="ORF">EV691_1183</name>
</gene>
<dbReference type="EMBL" id="SMMU01000018">
    <property type="protein sequence ID" value="TCL29399.1"/>
    <property type="molecule type" value="Genomic_DNA"/>
</dbReference>
<comment type="caution">
    <text evidence="1">The sequence shown here is derived from an EMBL/GenBank/DDBJ whole genome shotgun (WGS) entry which is preliminary data.</text>
</comment>